<protein>
    <submittedName>
        <fullName evidence="1">Uncharacterized protein</fullName>
    </submittedName>
</protein>
<evidence type="ECO:0000313" key="2">
    <source>
        <dbReference type="Proteomes" id="UP001218638"/>
    </source>
</evidence>
<name>A0AAE9ZV93_9BACT</name>
<reference evidence="1" key="1">
    <citation type="submission" date="2023-03" db="EMBL/GenBank/DDBJ databases">
        <title>Lomoglobus Profundus gen. nov., sp. nov., a novel member of the phylum Verrucomicrobia, isolated from deep-marine sediment of South China Sea.</title>
        <authorList>
            <person name="Ahmad T."/>
            <person name="Ishaq S.E."/>
            <person name="Wang F."/>
        </authorList>
    </citation>
    <scope>NUCLEOTIDE SEQUENCE</scope>
    <source>
        <strain evidence="1">LMO-M01</strain>
    </source>
</reference>
<accession>A0AAE9ZV93</accession>
<evidence type="ECO:0000313" key="1">
    <source>
        <dbReference type="EMBL" id="WED64737.1"/>
    </source>
</evidence>
<dbReference type="AlphaFoldDB" id="A0AAE9ZV93"/>
<sequence>MVRFVTGIVLVIAGGSVAWAAPLRARMGDQNRTVMQVMGIDAAGRIRLRPEATDAGEALLPLDKARDLRFILPDDYREAQQLIFAGRHGEALLRLRRIVPELVPYAGIAGSNAVPVVRRYFRLLVSEGEWADALAVASSLPFGEAETDFVPEIVGLARALQAQKRMKDVAWLLERLPLDTSAGAHRALVWELADEMRREGFWAESQTIYQRLRGAAAETEQLSLDLLLAYTDWHQGSDLRASALVTMAEMPTTNAGDGALFRLLAGRVRLAQDDPAGALDVLSEGLIGIDGASEWRVELTAVMASAYRETGDDDIAAGIERDLRRLYPDSRWLPHSPD</sequence>
<keyword evidence="2" id="KW-1185">Reference proteome</keyword>
<gene>
    <name evidence="1" type="ORF">PXH66_20530</name>
</gene>
<dbReference type="Proteomes" id="UP001218638">
    <property type="component" value="Chromosome"/>
</dbReference>
<dbReference type="KEGG" id="slom:PXH66_20530"/>
<proteinExistence type="predicted"/>
<dbReference type="RefSeq" id="WP_330932001.1">
    <property type="nucleotide sequence ID" value="NZ_CP119075.1"/>
</dbReference>
<dbReference type="EMBL" id="CP119075">
    <property type="protein sequence ID" value="WED64737.1"/>
    <property type="molecule type" value="Genomic_DNA"/>
</dbReference>
<organism evidence="1 2">
    <name type="scientific">Synoicihabitans lomoniglobus</name>
    <dbReference type="NCBI Taxonomy" id="2909285"/>
    <lineage>
        <taxon>Bacteria</taxon>
        <taxon>Pseudomonadati</taxon>
        <taxon>Verrucomicrobiota</taxon>
        <taxon>Opitutia</taxon>
        <taxon>Opitutales</taxon>
        <taxon>Opitutaceae</taxon>
        <taxon>Synoicihabitans</taxon>
    </lineage>
</organism>